<dbReference type="RefSeq" id="WP_048895597.1">
    <property type="nucleotide sequence ID" value="NZ_LFOD01000003.1"/>
</dbReference>
<dbReference type="EMBL" id="LFOD01000003">
    <property type="protein sequence ID" value="KMV19653.1"/>
    <property type="molecule type" value="Genomic_DNA"/>
</dbReference>
<evidence type="ECO:0000313" key="1">
    <source>
        <dbReference type="EMBL" id="KMV19653.1"/>
    </source>
</evidence>
<proteinExistence type="predicted"/>
<name>A0A0J8UDT1_9MYCO</name>
<comment type="caution">
    <text evidence="1">The sequence shown here is derived from an EMBL/GenBank/DDBJ whole genome shotgun (WGS) entry which is preliminary data.</text>
</comment>
<gene>
    <name evidence="1" type="ORF">ACT17_06355</name>
</gene>
<accession>A0A0J8UDT1</accession>
<protein>
    <submittedName>
        <fullName evidence="1">Uncharacterized protein</fullName>
    </submittedName>
</protein>
<dbReference type="AlphaFoldDB" id="A0A0J8UDT1"/>
<dbReference type="Proteomes" id="UP000037594">
    <property type="component" value="Unassembled WGS sequence"/>
</dbReference>
<evidence type="ECO:0000313" key="2">
    <source>
        <dbReference type="Proteomes" id="UP000037594"/>
    </source>
</evidence>
<dbReference type="OrthoDB" id="9901165at2"/>
<reference evidence="1 2" key="1">
    <citation type="submission" date="2015-06" db="EMBL/GenBank/DDBJ databases">
        <title>Genome sequence of Mycobacterium conceptionense strain MLE.</title>
        <authorList>
            <person name="Greninger A.L."/>
            <person name="Cunningham G."/>
            <person name="Chiu C.Y."/>
            <person name="Miller S."/>
        </authorList>
    </citation>
    <scope>NUCLEOTIDE SEQUENCE [LARGE SCALE GENOMIC DNA]</scope>
    <source>
        <strain evidence="1 2">MLE</strain>
    </source>
</reference>
<dbReference type="PATRIC" id="fig|451644.5.peg.1298"/>
<organism evidence="1 2">
    <name type="scientific">Mycolicibacterium conceptionense</name>
    <dbReference type="NCBI Taxonomy" id="451644"/>
    <lineage>
        <taxon>Bacteria</taxon>
        <taxon>Bacillati</taxon>
        <taxon>Actinomycetota</taxon>
        <taxon>Actinomycetes</taxon>
        <taxon>Mycobacteriales</taxon>
        <taxon>Mycobacteriaceae</taxon>
        <taxon>Mycolicibacterium</taxon>
    </lineage>
</organism>
<sequence length="68" mass="7419">MSTDFNDDDLYLVQSNDITVDPEPTFGELGVTLRVGDSQLSMTPDEAESRGDALIAAARAYRLGIEVR</sequence>